<keyword evidence="2" id="KW-0597">Phosphoprotein</keyword>
<dbReference type="OrthoDB" id="9948726at2759"/>
<gene>
    <name evidence="5" type="primary">Bcl2l14_0</name>
    <name evidence="5" type="ORF">PENPIL_R11426</name>
</gene>
<reference evidence="5" key="1">
    <citation type="submission" date="2019-09" db="EMBL/GenBank/DDBJ databases">
        <title>Bird 10,000 Genomes (B10K) Project - Family phase.</title>
        <authorList>
            <person name="Zhang G."/>
        </authorList>
    </citation>
    <scope>NUCLEOTIDE SEQUENCE</scope>
    <source>
        <strain evidence="5">B10K-DU-001-08</strain>
        <tissue evidence="5">Muscle</tissue>
    </source>
</reference>
<keyword evidence="6" id="KW-1185">Reference proteome</keyword>
<dbReference type="EMBL" id="WBMW01000170">
    <property type="protein sequence ID" value="NXC37941.1"/>
    <property type="molecule type" value="Genomic_DNA"/>
</dbReference>
<feature type="compositionally biased region" description="Basic and acidic residues" evidence="4">
    <location>
        <begin position="60"/>
        <end position="71"/>
    </location>
</feature>
<feature type="compositionally biased region" description="Basic and acidic residues" evidence="4">
    <location>
        <begin position="141"/>
        <end position="150"/>
    </location>
</feature>
<proteinExistence type="inferred from homology"/>
<feature type="compositionally biased region" description="Polar residues" evidence="4">
    <location>
        <begin position="47"/>
        <end position="58"/>
    </location>
</feature>
<feature type="non-terminal residue" evidence="5">
    <location>
        <position position="1"/>
    </location>
</feature>
<feature type="compositionally biased region" description="Acidic residues" evidence="4">
    <location>
        <begin position="10"/>
        <end position="20"/>
    </location>
</feature>
<dbReference type="PROSITE" id="PS01258">
    <property type="entry name" value="BH2"/>
    <property type="match status" value="1"/>
</dbReference>
<dbReference type="AlphaFoldDB" id="A0A851N6S2"/>
<accession>A0A851N6S2</accession>
<dbReference type="Gene3D" id="1.10.437.10">
    <property type="entry name" value="Blc2-like"/>
    <property type="match status" value="1"/>
</dbReference>
<feature type="region of interest" description="Disordered" evidence="4">
    <location>
        <begin position="124"/>
        <end position="150"/>
    </location>
</feature>
<evidence type="ECO:0000256" key="3">
    <source>
        <dbReference type="ARBA" id="ARBA00022703"/>
    </source>
</evidence>
<dbReference type="InterPro" id="IPR020726">
    <property type="entry name" value="Bcl2_BH2_motif_CS"/>
</dbReference>
<dbReference type="GO" id="GO:2001236">
    <property type="term" value="P:regulation of extrinsic apoptotic signaling pathway"/>
    <property type="evidence" value="ECO:0007669"/>
    <property type="project" value="TreeGrafter"/>
</dbReference>
<comment type="similarity">
    <text evidence="1">Belongs to the Bcl-2 family.</text>
</comment>
<feature type="non-terminal residue" evidence="5">
    <location>
        <position position="328"/>
    </location>
</feature>
<feature type="region of interest" description="Disordered" evidence="4">
    <location>
        <begin position="1"/>
        <end position="20"/>
    </location>
</feature>
<organism evidence="5 6">
    <name type="scientific">Penelope pileata</name>
    <dbReference type="NCBI Taxonomy" id="1118817"/>
    <lineage>
        <taxon>Eukaryota</taxon>
        <taxon>Metazoa</taxon>
        <taxon>Chordata</taxon>
        <taxon>Craniata</taxon>
        <taxon>Vertebrata</taxon>
        <taxon>Euteleostomi</taxon>
        <taxon>Archelosauria</taxon>
        <taxon>Archosauria</taxon>
        <taxon>Dinosauria</taxon>
        <taxon>Saurischia</taxon>
        <taxon>Theropoda</taxon>
        <taxon>Coelurosauria</taxon>
        <taxon>Aves</taxon>
        <taxon>Neognathae</taxon>
        <taxon>Galloanserae</taxon>
        <taxon>Galliformes</taxon>
        <taxon>Cracidae</taxon>
        <taxon>Penelope</taxon>
    </lineage>
</organism>
<feature type="region of interest" description="Disordered" evidence="4">
    <location>
        <begin position="37"/>
        <end position="94"/>
    </location>
</feature>
<dbReference type="InterPro" id="IPR002475">
    <property type="entry name" value="Bcl2-like"/>
</dbReference>
<name>A0A851N6S2_9GALL</name>
<dbReference type="SUPFAM" id="SSF56854">
    <property type="entry name" value="Bcl-2 inhibitors of programmed cell death"/>
    <property type="match status" value="1"/>
</dbReference>
<keyword evidence="3" id="KW-0053">Apoptosis</keyword>
<evidence type="ECO:0000313" key="5">
    <source>
        <dbReference type="EMBL" id="NXC37941.1"/>
    </source>
</evidence>
<dbReference type="PANTHER" id="PTHR14965">
    <property type="entry name" value="SI:CH73-248E21.1"/>
    <property type="match status" value="1"/>
</dbReference>
<evidence type="ECO:0000256" key="4">
    <source>
        <dbReference type="SAM" id="MobiDB-lite"/>
    </source>
</evidence>
<dbReference type="Proteomes" id="UP000613066">
    <property type="component" value="Unassembled WGS sequence"/>
</dbReference>
<dbReference type="PROSITE" id="PS50062">
    <property type="entry name" value="BCL2_FAMILY"/>
    <property type="match status" value="1"/>
</dbReference>
<dbReference type="GO" id="GO:0006915">
    <property type="term" value="P:apoptotic process"/>
    <property type="evidence" value="ECO:0007669"/>
    <property type="project" value="UniProtKB-KW"/>
</dbReference>
<sequence>TKMSSTNDVSMEEIPLEDNEQDSVEYRILMAYAQRRLPANRYKKLQKNANAQKSSPSVKSEGEIRRQRDESGPSQMSELQHGTRKQQSKKQPKQKFLSRYCLPFFCSKAEQQNPPKMHALESHMEDFSASDTRTKSLQKRSHQEQTSEKADVNHIADKLAKLVTTRPQPAPSNVKFKMLMHTQSLEQDGRDGADENGVEGNDEEKTIQTIVALIRKSGDQLEEKFKKDRTLYQRFEDLLSYAFFERLTDMFLEDVSADSMNETENQLQCTKVAFAMEVATRLTAVDNHPMNLVMGFGLKYLQEHFSPWIRDQGGWDKALSSLDEEEVE</sequence>
<evidence type="ECO:0000256" key="2">
    <source>
        <dbReference type="ARBA" id="ARBA00022553"/>
    </source>
</evidence>
<comment type="caution">
    <text evidence="5">The sequence shown here is derived from an EMBL/GenBank/DDBJ whole genome shotgun (WGS) entry which is preliminary data.</text>
</comment>
<dbReference type="PANTHER" id="PTHR14965:SF1">
    <property type="entry name" value="APOPTOSIS FACILITATOR BCL-2-LIKE PROTEIN 14"/>
    <property type="match status" value="1"/>
</dbReference>
<protein>
    <submittedName>
        <fullName evidence="5">B2L14 protein</fullName>
    </submittedName>
</protein>
<dbReference type="InterPro" id="IPR036834">
    <property type="entry name" value="Bcl-2-like_sf"/>
</dbReference>
<feature type="compositionally biased region" description="Basic residues" evidence="4">
    <location>
        <begin position="82"/>
        <end position="93"/>
    </location>
</feature>
<evidence type="ECO:0000313" key="6">
    <source>
        <dbReference type="Proteomes" id="UP000613066"/>
    </source>
</evidence>
<evidence type="ECO:0000256" key="1">
    <source>
        <dbReference type="ARBA" id="ARBA00009458"/>
    </source>
</evidence>